<dbReference type="AlphaFoldDB" id="A0A1H6RY60"/>
<dbReference type="PROSITE" id="PS51257">
    <property type="entry name" value="PROKAR_LIPOPROTEIN"/>
    <property type="match status" value="1"/>
</dbReference>
<organism evidence="1 2">
    <name type="scientific">Allopseudospirillum japonicum</name>
    <dbReference type="NCBI Taxonomy" id="64971"/>
    <lineage>
        <taxon>Bacteria</taxon>
        <taxon>Pseudomonadati</taxon>
        <taxon>Pseudomonadota</taxon>
        <taxon>Gammaproteobacteria</taxon>
        <taxon>Oceanospirillales</taxon>
        <taxon>Oceanospirillaceae</taxon>
        <taxon>Allopseudospirillum</taxon>
    </lineage>
</organism>
<dbReference type="CDD" id="cd22784">
    <property type="entry name" value="DPBB_MltA_YuiC-like"/>
    <property type="match status" value="1"/>
</dbReference>
<reference evidence="2" key="1">
    <citation type="submission" date="2016-10" db="EMBL/GenBank/DDBJ databases">
        <authorList>
            <person name="Varghese N."/>
            <person name="Submissions S."/>
        </authorList>
    </citation>
    <scope>NUCLEOTIDE SEQUENCE [LARGE SCALE GENOMIC DNA]</scope>
    <source>
        <strain evidence="2">DSM 7165</strain>
    </source>
</reference>
<protein>
    <submittedName>
        <fullName evidence="1">3D (Asp-Asp-Asp) domain-containing protein</fullName>
    </submittedName>
</protein>
<keyword evidence="2" id="KW-1185">Reference proteome</keyword>
<proteinExistence type="predicted"/>
<evidence type="ECO:0000313" key="1">
    <source>
        <dbReference type="EMBL" id="SEI59346.1"/>
    </source>
</evidence>
<dbReference type="RefSeq" id="WP_245710496.1">
    <property type="nucleotide sequence ID" value="NZ_FNYH01000005.1"/>
</dbReference>
<evidence type="ECO:0000313" key="2">
    <source>
        <dbReference type="Proteomes" id="UP000242999"/>
    </source>
</evidence>
<accession>A0A1H6RY60</accession>
<dbReference type="Proteomes" id="UP000242999">
    <property type="component" value="Unassembled WGS sequence"/>
</dbReference>
<name>A0A1H6RY60_9GAMM</name>
<dbReference type="STRING" id="64971.SAMN05421831_10514"/>
<sequence length="141" mass="15696">MHYQPRIFVLASCFALMLGCDSQTSSSAPQNIQTLTVTASAYNSIGEQTDEHPALAAWGDELRPGMKAIAVSRDLLAQGLTYQTPVTIEGLDGEYLVLDKMNKRWKNKIDIYMGENTQAAKTWGVRQVTIRWVENQDESAN</sequence>
<gene>
    <name evidence="1" type="ORF">SAMN05421831_10514</name>
</gene>
<dbReference type="EMBL" id="FNYH01000005">
    <property type="protein sequence ID" value="SEI59346.1"/>
    <property type="molecule type" value="Genomic_DNA"/>
</dbReference>